<name>A0AAJ3NEL4_9FLAO</name>
<accession>A0AAJ3NEL4</accession>
<dbReference type="InterPro" id="IPR037175">
    <property type="entry name" value="KFase_sf"/>
</dbReference>
<organism evidence="1 2">
    <name type="scientific">Elizabethkingia ursingii</name>
    <dbReference type="NCBI Taxonomy" id="1756150"/>
    <lineage>
        <taxon>Bacteria</taxon>
        <taxon>Pseudomonadati</taxon>
        <taxon>Bacteroidota</taxon>
        <taxon>Flavobacteriia</taxon>
        <taxon>Flavobacteriales</taxon>
        <taxon>Weeksellaceae</taxon>
        <taxon>Elizabethkingia</taxon>
    </lineage>
</organism>
<proteinExistence type="predicted"/>
<dbReference type="InterPro" id="IPR007325">
    <property type="entry name" value="KFase/CYL"/>
</dbReference>
<sequence>MFISGVSGIYAQNKTLIDPKDTSWYTSPYGKGDEIGAANLITPELVLQSVKLVKKGKTLPLAVPVDKHLPAFRHRSFNLYNIQPGEQGGKTLGPNKFSFNDELVNAWTGVGTQLNGIGHIGIDNVYYNGNKATDFVTVEGVKKLGVEKVPPMVTRAVVVDMTAYYGKDIVPGGTEFTVADIQAVLKKEGLSLKKGDVVLFNTGWLELIGKDNNQFLETEPGIGMEAAQWLADQGIIAFGGDTWASEVYPNPKSKEEFPINQFMLAKRGIYNLELIDTRPLVKEKAWEFLFVLGQPLYVGSTQVNVNPVAIY</sequence>
<dbReference type="EMBL" id="MAIC01000005">
    <property type="protein sequence ID" value="OPB79147.1"/>
    <property type="molecule type" value="Genomic_DNA"/>
</dbReference>
<comment type="caution">
    <text evidence="1">The sequence shown here is derived from an EMBL/GenBank/DDBJ whole genome shotgun (WGS) entry which is preliminary data.</text>
</comment>
<dbReference type="PANTHER" id="PTHR34861:SF10">
    <property type="entry name" value="CYCLASE"/>
    <property type="match status" value="1"/>
</dbReference>
<dbReference type="GO" id="GO:0004061">
    <property type="term" value="F:arylformamidase activity"/>
    <property type="evidence" value="ECO:0007669"/>
    <property type="project" value="InterPro"/>
</dbReference>
<protein>
    <submittedName>
        <fullName evidence="1">Polyketide cyclase</fullName>
    </submittedName>
</protein>
<dbReference type="AlphaFoldDB" id="A0AAJ3NEL4"/>
<reference evidence="1 2" key="1">
    <citation type="submission" date="2016-06" db="EMBL/GenBank/DDBJ databases">
        <authorList>
            <person name="Nicholson A.C."/>
        </authorList>
    </citation>
    <scope>NUCLEOTIDE SEQUENCE [LARGE SCALE GENOMIC DNA]</scope>
    <source>
        <strain evidence="1 2">G4123</strain>
    </source>
</reference>
<dbReference type="PANTHER" id="PTHR34861">
    <property type="match status" value="1"/>
</dbReference>
<dbReference type="KEGG" id="ego:BBD34_17950"/>
<evidence type="ECO:0000313" key="2">
    <source>
        <dbReference type="Proteomes" id="UP000190816"/>
    </source>
</evidence>
<evidence type="ECO:0000313" key="1">
    <source>
        <dbReference type="EMBL" id="OPB79147.1"/>
    </source>
</evidence>
<dbReference type="Pfam" id="PF04199">
    <property type="entry name" value="Cyclase"/>
    <property type="match status" value="1"/>
</dbReference>
<dbReference type="SUPFAM" id="SSF102198">
    <property type="entry name" value="Putative cyclase"/>
    <property type="match status" value="1"/>
</dbReference>
<dbReference type="Gene3D" id="3.50.30.50">
    <property type="entry name" value="Putative cyclase"/>
    <property type="match status" value="1"/>
</dbReference>
<dbReference type="GO" id="GO:0019441">
    <property type="term" value="P:L-tryptophan catabolic process to kynurenine"/>
    <property type="evidence" value="ECO:0007669"/>
    <property type="project" value="InterPro"/>
</dbReference>
<dbReference type="Proteomes" id="UP000190816">
    <property type="component" value="Unassembled WGS sequence"/>
</dbReference>
<gene>
    <name evidence="1" type="ORF">BAY32_18770</name>
</gene>